<keyword evidence="2" id="KW-0645">Protease</keyword>
<protein>
    <recommendedName>
        <fullName evidence="2">Carboxypeptidase</fullName>
        <ecNumber evidence="2">3.4.16.-</ecNumber>
    </recommendedName>
</protein>
<organism evidence="3 4">
    <name type="scientific">Ancylostoma duodenale</name>
    <dbReference type="NCBI Taxonomy" id="51022"/>
    <lineage>
        <taxon>Eukaryota</taxon>
        <taxon>Metazoa</taxon>
        <taxon>Ecdysozoa</taxon>
        <taxon>Nematoda</taxon>
        <taxon>Chromadorea</taxon>
        <taxon>Rhabditida</taxon>
        <taxon>Rhabditina</taxon>
        <taxon>Rhabditomorpha</taxon>
        <taxon>Strongyloidea</taxon>
        <taxon>Ancylostomatidae</taxon>
        <taxon>Ancylostomatinae</taxon>
        <taxon>Ancylostoma</taxon>
    </lineage>
</organism>
<name>A0A0C2C3C4_9BILA</name>
<dbReference type="PANTHER" id="PTHR11802">
    <property type="entry name" value="SERINE PROTEASE FAMILY S10 SERINE CARBOXYPEPTIDASE"/>
    <property type="match status" value="1"/>
</dbReference>
<keyword evidence="2" id="KW-0378">Hydrolase</keyword>
<dbReference type="PROSITE" id="PS00131">
    <property type="entry name" value="CARBOXYPEPT_SER_SER"/>
    <property type="match status" value="1"/>
</dbReference>
<dbReference type="SUPFAM" id="SSF53474">
    <property type="entry name" value="alpha/beta-Hydrolases"/>
    <property type="match status" value="1"/>
</dbReference>
<keyword evidence="2" id="KW-0121">Carboxypeptidase</keyword>
<dbReference type="InterPro" id="IPR029058">
    <property type="entry name" value="AB_hydrolase_fold"/>
</dbReference>
<accession>A0A0C2C3C4</accession>
<dbReference type="Proteomes" id="UP000054047">
    <property type="component" value="Unassembled WGS sequence"/>
</dbReference>
<dbReference type="InterPro" id="IPR018202">
    <property type="entry name" value="Ser_caboxypep_ser_AS"/>
</dbReference>
<reference evidence="3 4" key="1">
    <citation type="submission" date="2013-12" db="EMBL/GenBank/DDBJ databases">
        <title>Draft genome of the parsitic nematode Ancylostoma duodenale.</title>
        <authorList>
            <person name="Mitreva M."/>
        </authorList>
    </citation>
    <scope>NUCLEOTIDE SEQUENCE [LARGE SCALE GENOMIC DNA]</scope>
    <source>
        <strain evidence="3 4">Zhejiang</strain>
    </source>
</reference>
<dbReference type="GO" id="GO:0006508">
    <property type="term" value="P:proteolysis"/>
    <property type="evidence" value="ECO:0007669"/>
    <property type="project" value="UniProtKB-KW"/>
</dbReference>
<dbReference type="InterPro" id="IPR001563">
    <property type="entry name" value="Peptidase_S10"/>
</dbReference>
<evidence type="ECO:0000256" key="2">
    <source>
        <dbReference type="RuleBase" id="RU361156"/>
    </source>
</evidence>
<evidence type="ECO:0000256" key="1">
    <source>
        <dbReference type="ARBA" id="ARBA00009431"/>
    </source>
</evidence>
<dbReference type="Pfam" id="PF00450">
    <property type="entry name" value="Peptidase_S10"/>
    <property type="match status" value="1"/>
</dbReference>
<dbReference type="PANTHER" id="PTHR11802:SF418">
    <property type="entry name" value="SERINE CARBOXYPEPTIDASE CTSA-1.1"/>
    <property type="match status" value="1"/>
</dbReference>
<dbReference type="GO" id="GO:0004185">
    <property type="term" value="F:serine-type carboxypeptidase activity"/>
    <property type="evidence" value="ECO:0007669"/>
    <property type="project" value="UniProtKB-UniRule"/>
</dbReference>
<dbReference type="Gene3D" id="3.40.50.1820">
    <property type="entry name" value="alpha/beta hydrolase"/>
    <property type="match status" value="1"/>
</dbReference>
<keyword evidence="4" id="KW-1185">Reference proteome</keyword>
<dbReference type="EC" id="3.4.16.-" evidence="2"/>
<gene>
    <name evidence="3" type="ORF">ANCDUO_25842</name>
</gene>
<proteinExistence type="inferred from homology"/>
<comment type="similarity">
    <text evidence="1 2">Belongs to the peptidase S10 family.</text>
</comment>
<dbReference type="AlphaFoldDB" id="A0A0C2C3C4"/>
<dbReference type="OrthoDB" id="5868063at2759"/>
<evidence type="ECO:0000313" key="3">
    <source>
        <dbReference type="EMBL" id="KIH44142.1"/>
    </source>
</evidence>
<evidence type="ECO:0000313" key="4">
    <source>
        <dbReference type="Proteomes" id="UP000054047"/>
    </source>
</evidence>
<dbReference type="EMBL" id="KN779992">
    <property type="protein sequence ID" value="KIH44142.1"/>
    <property type="molecule type" value="Genomic_DNA"/>
</dbReference>
<sequence>MLGFRAEKTADENYNALKNFFSIYPQYLRREFFVTGESYGGVYVPTLSRRILQGIYTQELPVNFKVRLLSM</sequence>